<dbReference type="Proteomes" id="UP000054363">
    <property type="component" value="Unassembled WGS sequence"/>
</dbReference>
<dbReference type="GO" id="GO:0016747">
    <property type="term" value="F:acyltransferase activity, transferring groups other than amino-acyl groups"/>
    <property type="evidence" value="ECO:0007669"/>
    <property type="project" value="InterPro"/>
</dbReference>
<keyword evidence="3" id="KW-1185">Reference proteome</keyword>
<dbReference type="OrthoDB" id="6321659at2"/>
<name>A0A094IVY4_9GAMM</name>
<protein>
    <submittedName>
        <fullName evidence="2">Acetyltransferase</fullName>
    </submittedName>
</protein>
<evidence type="ECO:0000313" key="2">
    <source>
        <dbReference type="EMBL" id="KFZ31287.1"/>
    </source>
</evidence>
<dbReference type="PROSITE" id="PS51186">
    <property type="entry name" value="GNAT"/>
    <property type="match status" value="1"/>
</dbReference>
<dbReference type="eggNOG" id="COG0456">
    <property type="taxonomic scope" value="Bacteria"/>
</dbReference>
<dbReference type="SUPFAM" id="SSF55729">
    <property type="entry name" value="Acyl-CoA N-acyltransferases (Nat)"/>
    <property type="match status" value="1"/>
</dbReference>
<dbReference type="AlphaFoldDB" id="A0A094IVY4"/>
<gene>
    <name evidence="2" type="ORF">IDSA_00700</name>
</gene>
<dbReference type="InterPro" id="IPR000182">
    <property type="entry name" value="GNAT_dom"/>
</dbReference>
<organism evidence="2 3">
    <name type="scientific">Pseudidiomarina salinarum</name>
    <dbReference type="NCBI Taxonomy" id="435908"/>
    <lineage>
        <taxon>Bacteria</taxon>
        <taxon>Pseudomonadati</taxon>
        <taxon>Pseudomonadota</taxon>
        <taxon>Gammaproteobacteria</taxon>
        <taxon>Alteromonadales</taxon>
        <taxon>Idiomarinaceae</taxon>
        <taxon>Pseudidiomarina</taxon>
    </lineage>
</organism>
<keyword evidence="2" id="KW-0808">Transferase</keyword>
<evidence type="ECO:0000313" key="3">
    <source>
        <dbReference type="Proteomes" id="UP000054363"/>
    </source>
</evidence>
<proteinExistence type="predicted"/>
<dbReference type="STRING" id="435908.IDSA_00700"/>
<dbReference type="Pfam" id="PF00583">
    <property type="entry name" value="Acetyltransf_1"/>
    <property type="match status" value="1"/>
</dbReference>
<reference evidence="2 3" key="1">
    <citation type="submission" date="2014-06" db="EMBL/GenBank/DDBJ databases">
        <title>The draft genome sequence of Idiomarina salinarum ISL-52.</title>
        <authorList>
            <person name="Du J."/>
            <person name="Shao Z."/>
        </authorList>
    </citation>
    <scope>NUCLEOTIDE SEQUENCE [LARGE SCALE GENOMIC DNA]</scope>
    <source>
        <strain evidence="2 3">ISL-52</strain>
    </source>
</reference>
<dbReference type="RefSeq" id="WP_034773502.1">
    <property type="nucleotide sequence ID" value="NZ_JPER01000001.1"/>
</dbReference>
<dbReference type="CDD" id="cd04301">
    <property type="entry name" value="NAT_SF"/>
    <property type="match status" value="1"/>
</dbReference>
<feature type="domain" description="N-acetyltransferase" evidence="1">
    <location>
        <begin position="8"/>
        <end position="192"/>
    </location>
</feature>
<comment type="caution">
    <text evidence="2">The sequence shown here is derived from an EMBL/GenBank/DDBJ whole genome shotgun (WGS) entry which is preliminary data.</text>
</comment>
<accession>A0A094IVY4</accession>
<dbReference type="EMBL" id="JPER01000001">
    <property type="protein sequence ID" value="KFZ31287.1"/>
    <property type="molecule type" value="Genomic_DNA"/>
</dbReference>
<dbReference type="InterPro" id="IPR016181">
    <property type="entry name" value="Acyl_CoA_acyltransferase"/>
</dbReference>
<dbReference type="Gene3D" id="3.40.630.30">
    <property type="match status" value="1"/>
</dbReference>
<sequence length="194" mass="21245">MNTATDSIHYRELTAADEAAVIVLANEVHGANYLTGTNFADYLERGQLNGVNLNWLAFAGEQLVGVRLTFAPGKWDIDRYCTPSAWPVPAEAMCYFKCAAVDANIRGAGIGRNLLERSIGAAKQLGCRAGLAHIWMESPNNSAFSYFSRCGGQLITEHPGRWYEISVNDGYHCLVCDGICHCTAGEMILPFDNY</sequence>
<evidence type="ECO:0000259" key="1">
    <source>
        <dbReference type="PROSITE" id="PS51186"/>
    </source>
</evidence>